<gene>
    <name evidence="2" type="ORF">Q0590_24330</name>
</gene>
<feature type="signal peptide" evidence="1">
    <location>
        <begin position="1"/>
        <end position="23"/>
    </location>
</feature>
<dbReference type="EMBL" id="JAUKPO010000019">
    <property type="protein sequence ID" value="MDO1449425.1"/>
    <property type="molecule type" value="Genomic_DNA"/>
</dbReference>
<protein>
    <submittedName>
        <fullName evidence="2">DUF2490 domain-containing protein</fullName>
    </submittedName>
</protein>
<name>A0ABT8RF72_9BACT</name>
<organism evidence="2 3">
    <name type="scientific">Rhodocytophaga aerolata</name>
    <dbReference type="NCBI Taxonomy" id="455078"/>
    <lineage>
        <taxon>Bacteria</taxon>
        <taxon>Pseudomonadati</taxon>
        <taxon>Bacteroidota</taxon>
        <taxon>Cytophagia</taxon>
        <taxon>Cytophagales</taxon>
        <taxon>Rhodocytophagaceae</taxon>
        <taxon>Rhodocytophaga</taxon>
    </lineage>
</organism>
<reference evidence="2" key="1">
    <citation type="submission" date="2023-07" db="EMBL/GenBank/DDBJ databases">
        <title>The genome sequence of Rhodocytophaga aerolata KACC 12507.</title>
        <authorList>
            <person name="Zhang X."/>
        </authorList>
    </citation>
    <scope>NUCLEOTIDE SEQUENCE</scope>
    <source>
        <strain evidence="2">KACC 12507</strain>
    </source>
</reference>
<proteinExistence type="predicted"/>
<dbReference type="InterPro" id="IPR019619">
    <property type="entry name" value="DUF2490"/>
</dbReference>
<dbReference type="Pfam" id="PF10677">
    <property type="entry name" value="DUF2490"/>
    <property type="match status" value="1"/>
</dbReference>
<sequence>MKHKIQYLVASVLGIVLTTGAQAQVTSPGQGGKAVVWTALEVQQQLNKRWTSYTTIGIGRHSHLTDYAVIEQQGTFTLRQGMAYKLSRHFTFSLTAMYGNRAYYEESLPPYQQEIRLYPKLSHSFKRGNFSFSQALRLDIRRFYQPDWSSWKDPLELRPRYQGKATLPLSGNKTNSLIVLTEVMGSAKGAGKQAGFTLWPDMKPFHFTENRTSLYFRHHLSRLNWDLDLGLMHQYWRLHEHTFISTMHVAVDLIIKNPFSVH</sequence>
<keyword evidence="1" id="KW-0732">Signal</keyword>
<comment type="caution">
    <text evidence="2">The sequence shown here is derived from an EMBL/GenBank/DDBJ whole genome shotgun (WGS) entry which is preliminary data.</text>
</comment>
<evidence type="ECO:0000256" key="1">
    <source>
        <dbReference type="SAM" id="SignalP"/>
    </source>
</evidence>
<keyword evidence="3" id="KW-1185">Reference proteome</keyword>
<dbReference type="Proteomes" id="UP001168528">
    <property type="component" value="Unassembled WGS sequence"/>
</dbReference>
<accession>A0ABT8RF72</accession>
<evidence type="ECO:0000313" key="3">
    <source>
        <dbReference type="Proteomes" id="UP001168528"/>
    </source>
</evidence>
<evidence type="ECO:0000313" key="2">
    <source>
        <dbReference type="EMBL" id="MDO1449425.1"/>
    </source>
</evidence>
<feature type="chain" id="PRO_5047296175" evidence="1">
    <location>
        <begin position="24"/>
        <end position="262"/>
    </location>
</feature>
<dbReference type="RefSeq" id="WP_302040228.1">
    <property type="nucleotide sequence ID" value="NZ_JAUKPO010000019.1"/>
</dbReference>